<feature type="region of interest" description="LID" evidence="5">
    <location>
        <begin position="171"/>
        <end position="208"/>
    </location>
</feature>
<feature type="binding site" evidence="5">
    <location>
        <position position="38"/>
    </location>
    <ligand>
        <name>AMP</name>
        <dbReference type="ChEBI" id="CHEBI:456215"/>
    </ligand>
</feature>
<dbReference type="AlphaFoldDB" id="A0A381LE03"/>
<dbReference type="Gene3D" id="3.40.50.300">
    <property type="entry name" value="P-loop containing nucleotide triphosphate hydrolases"/>
    <property type="match status" value="1"/>
</dbReference>
<dbReference type="PANTHER" id="PTHR23359">
    <property type="entry name" value="NUCLEOTIDE KINASE"/>
    <property type="match status" value="1"/>
</dbReference>
<dbReference type="InterPro" id="IPR027417">
    <property type="entry name" value="P-loop_NTPase"/>
</dbReference>
<dbReference type="GO" id="GO:0006172">
    <property type="term" value="P:ADP biosynthetic process"/>
    <property type="evidence" value="ECO:0007669"/>
    <property type="project" value="UniProtKB-UniRule"/>
</dbReference>
<dbReference type="OrthoDB" id="439792at2759"/>
<dbReference type="SUPFAM" id="SSF57774">
    <property type="entry name" value="Microbial and mitochondrial ADK, insert 'zinc finger' domain"/>
    <property type="match status" value="1"/>
</dbReference>
<dbReference type="HAMAP" id="MF_00235">
    <property type="entry name" value="Adenylate_kinase_Adk"/>
    <property type="match status" value="1"/>
</dbReference>
<evidence type="ECO:0000313" key="8">
    <source>
        <dbReference type="EMBL" id="SUZ12085.1"/>
    </source>
</evidence>
<dbReference type="InterPro" id="IPR028586">
    <property type="entry name" value="AK3/Ak4_mitochondrial"/>
</dbReference>
<feature type="domain" description="Adenylate kinase active site lid" evidence="7">
    <location>
        <begin position="172"/>
        <end position="207"/>
    </location>
</feature>
<accession>A0A381LE03</accession>
<feature type="binding site" evidence="5">
    <location>
        <position position="245"/>
    </location>
    <ligand>
        <name>GTP</name>
        <dbReference type="ChEBI" id="CHEBI:37565"/>
    </ligand>
</feature>
<evidence type="ECO:0000256" key="6">
    <source>
        <dbReference type="SAM" id="MobiDB-lite"/>
    </source>
</evidence>
<feature type="binding site" evidence="5">
    <location>
        <begin position="16"/>
        <end position="21"/>
    </location>
    <ligand>
        <name>GTP</name>
        <dbReference type="ChEBI" id="CHEBI:37565"/>
    </ligand>
</feature>
<feature type="binding site" evidence="5">
    <location>
        <position position="205"/>
    </location>
    <ligand>
        <name>AMP</name>
        <dbReference type="ChEBI" id="CHEBI:456215"/>
    </ligand>
</feature>
<dbReference type="GO" id="GO:0005524">
    <property type="term" value="F:ATP binding"/>
    <property type="evidence" value="ECO:0007669"/>
    <property type="project" value="InterPro"/>
</dbReference>
<keyword evidence="4 5" id="KW-0496">Mitochondrion</keyword>
<comment type="subcellular location">
    <subcellularLocation>
        <location evidence="5">Mitochondrion matrix</location>
    </subcellularLocation>
</comment>
<dbReference type="GO" id="GO:0046033">
    <property type="term" value="P:AMP metabolic process"/>
    <property type="evidence" value="ECO:0007669"/>
    <property type="project" value="UniProtKB-UniRule"/>
</dbReference>
<comment type="catalytic activity">
    <reaction evidence="5">
        <text>a ribonucleoside 5'-triphosphate + AMP = a ribonucleoside 5'-diphosphate + ADP</text>
        <dbReference type="Rhea" id="RHEA:13749"/>
        <dbReference type="ChEBI" id="CHEBI:57930"/>
        <dbReference type="ChEBI" id="CHEBI:61557"/>
        <dbReference type="ChEBI" id="CHEBI:456215"/>
        <dbReference type="ChEBI" id="CHEBI:456216"/>
        <dbReference type="EC" id="2.7.4.10"/>
    </reaction>
</comment>
<dbReference type="GO" id="GO:0046039">
    <property type="term" value="P:GTP metabolic process"/>
    <property type="evidence" value="ECO:0007669"/>
    <property type="project" value="UniProtKB-UniRule"/>
</dbReference>
<dbReference type="PRINTS" id="PR00094">
    <property type="entry name" value="ADENYLTKNASE"/>
</dbReference>
<keyword evidence="1 5" id="KW-0808">Transferase</keyword>
<protein>
    <recommendedName>
        <fullName evidence="5">GTP:AMP phosphotransferase, mitochondrial</fullName>
        <ecNumber evidence="5">2.7.4.10</ecNumber>
    </recommendedName>
    <alternativeName>
        <fullName evidence="5">Adenylate kinase 3</fullName>
        <shortName evidence="5">AK 3</shortName>
    </alternativeName>
</protein>
<evidence type="ECO:0000256" key="1">
    <source>
        <dbReference type="ARBA" id="ARBA00022679"/>
    </source>
</evidence>
<feature type="region of interest" description="Disordered" evidence="6">
    <location>
        <begin position="91"/>
        <end position="125"/>
    </location>
</feature>
<feature type="binding site" evidence="5">
    <location>
        <position position="216"/>
    </location>
    <ligand>
        <name>AMP</name>
        <dbReference type="ChEBI" id="CHEBI:456215"/>
    </ligand>
</feature>
<dbReference type="GO" id="GO:0005759">
    <property type="term" value="C:mitochondrial matrix"/>
    <property type="evidence" value="ECO:0007669"/>
    <property type="project" value="UniProtKB-SubCell"/>
</dbReference>
<evidence type="ECO:0000256" key="2">
    <source>
        <dbReference type="ARBA" id="ARBA00022741"/>
    </source>
</evidence>
<feature type="region of interest" description="NMPbind" evidence="5">
    <location>
        <begin position="37"/>
        <end position="66"/>
    </location>
</feature>
<dbReference type="CDD" id="cd01428">
    <property type="entry name" value="ADK"/>
    <property type="match status" value="1"/>
</dbReference>
<dbReference type="SUPFAM" id="SSF52540">
    <property type="entry name" value="P-loop containing nucleoside triphosphate hydrolases"/>
    <property type="match status" value="1"/>
</dbReference>
<sequence length="264" mass="29208">MRLRKAARIILIGAPGVGKGTQAVRLLESFPQLATISSGELLRNNVKKQTPLGIKVASTMSIGQLVPDSIIVRLILLELQTRGWLFPSTDSSSLVLSNTSGSRDTDISTNRSSFPDKASPIQTSDDPSASFILDGFPRSLNQARELDQVIPINLVVYLKTPTSKILERIAGRLVHPPSGRVYNTTFNKPKVDGIDDLTGEVLTKRDDDQLETWKTRLEQFESTSRPLLDYYADKGLLWEVEGTSSDEITPQLLSEVVRRFGENE</sequence>
<dbReference type="Pfam" id="PF05191">
    <property type="entry name" value="ADK_lid"/>
    <property type="match status" value="1"/>
</dbReference>
<feature type="binding site" evidence="5">
    <location>
        <begin position="181"/>
        <end position="182"/>
    </location>
    <ligand>
        <name>GTP</name>
        <dbReference type="ChEBI" id="CHEBI:37565"/>
    </ligand>
</feature>
<evidence type="ECO:0000256" key="5">
    <source>
        <dbReference type="HAMAP-Rule" id="MF_03169"/>
    </source>
</evidence>
<evidence type="ECO:0000256" key="3">
    <source>
        <dbReference type="ARBA" id="ARBA00022777"/>
    </source>
</evidence>
<feature type="compositionally biased region" description="Low complexity" evidence="6">
    <location>
        <begin position="91"/>
        <end position="102"/>
    </location>
</feature>
<dbReference type="EMBL" id="UIGY01000161">
    <property type="protein sequence ID" value="SUZ12085.1"/>
    <property type="molecule type" value="Genomic_DNA"/>
</dbReference>
<keyword evidence="2 5" id="KW-0547">Nucleotide-binding</keyword>
<name>A0A381LE03_BLUGR</name>
<dbReference type="GO" id="GO:0046041">
    <property type="term" value="P:ITP metabolic process"/>
    <property type="evidence" value="ECO:0007669"/>
    <property type="project" value="UniProtKB-UniRule"/>
</dbReference>
<comment type="subunit">
    <text evidence="5">Monomer.</text>
</comment>
<dbReference type="InterPro" id="IPR000850">
    <property type="entry name" value="Adenylat/UMP-CMP_kin"/>
</dbReference>
<gene>
    <name evidence="5" type="primary">ADK2</name>
    <name evidence="8" type="ORF">BGT96224V2_LOCUS5267</name>
</gene>
<feature type="binding site" evidence="5">
    <location>
        <position position="43"/>
    </location>
    <ligand>
        <name>AMP</name>
        <dbReference type="ChEBI" id="CHEBI:456215"/>
    </ligand>
</feature>
<feature type="binding site" evidence="5">
    <location>
        <position position="172"/>
    </location>
    <ligand>
        <name>GTP</name>
        <dbReference type="ChEBI" id="CHEBI:37565"/>
    </ligand>
</feature>
<feature type="binding site" evidence="5">
    <location>
        <position position="142"/>
    </location>
    <ligand>
        <name>AMP</name>
        <dbReference type="ChEBI" id="CHEBI:456215"/>
    </ligand>
</feature>
<comment type="domain">
    <text evidence="5">Consists of three domains, a large central CORE domain and two small peripheral domains, NMPbind and LID, which undergo movements during catalysis. The LID domain closes over the site of phosphoryl transfer upon GTP binding. Assembling and dissambling the active center during each catalytic cycle provides an effective means to prevent GTP hydrolysis.</text>
</comment>
<keyword evidence="5" id="KW-0342">GTP-binding</keyword>
<evidence type="ECO:0000259" key="7">
    <source>
        <dbReference type="Pfam" id="PF05191"/>
    </source>
</evidence>
<proteinExistence type="inferred from homology"/>
<comment type="function">
    <text evidence="5">Involved in maintaining the homeostasis of cellular nucleotides by catalyzing the interconversion of nucleoside phosphates. Has GTP:AMP phosphotransferase and ITP:AMP phosphotransferase activities.</text>
</comment>
<dbReference type="InterPro" id="IPR007862">
    <property type="entry name" value="Adenylate_kinase_lid-dom"/>
</dbReference>
<dbReference type="GO" id="GO:0004017">
    <property type="term" value="F:AMP kinase activity"/>
    <property type="evidence" value="ECO:0007669"/>
    <property type="project" value="InterPro"/>
</dbReference>
<dbReference type="HAMAP" id="MF_03169">
    <property type="entry name" value="Adenylate_kinase_AK3"/>
    <property type="match status" value="1"/>
</dbReference>
<dbReference type="InterPro" id="IPR036193">
    <property type="entry name" value="ADK_active_lid_dom_sf"/>
</dbReference>
<dbReference type="EC" id="2.7.4.10" evidence="5"/>
<dbReference type="Pfam" id="PF00406">
    <property type="entry name" value="ADK"/>
    <property type="match status" value="2"/>
</dbReference>
<dbReference type="GO" id="GO:0046899">
    <property type="term" value="F:nucleoside triphosphate adenylate kinase activity"/>
    <property type="evidence" value="ECO:0007669"/>
    <property type="project" value="UniProtKB-UniRule"/>
</dbReference>
<feature type="binding site" evidence="5">
    <location>
        <begin position="135"/>
        <end position="138"/>
    </location>
    <ligand>
        <name>AMP</name>
        <dbReference type="ChEBI" id="CHEBI:456215"/>
    </ligand>
</feature>
<dbReference type="InterPro" id="IPR033690">
    <property type="entry name" value="Adenylat_kinase_CS"/>
</dbReference>
<feature type="binding site" evidence="5">
    <location>
        <begin position="64"/>
        <end position="66"/>
    </location>
    <ligand>
        <name>AMP</name>
        <dbReference type="ChEBI" id="CHEBI:456215"/>
    </ligand>
</feature>
<keyword evidence="3 5" id="KW-0418">Kinase</keyword>
<dbReference type="PROSITE" id="PS00113">
    <property type="entry name" value="ADENYLATE_KINASE"/>
    <property type="match status" value="1"/>
</dbReference>
<reference evidence="8" key="1">
    <citation type="submission" date="2018-07" db="EMBL/GenBank/DDBJ databases">
        <authorList>
            <person name="Quirk P.G."/>
            <person name="Krulwich T.A."/>
        </authorList>
    </citation>
    <scope>NUCLEOTIDE SEQUENCE</scope>
    <source>
        <strain evidence="8">96224</strain>
    </source>
</reference>
<comment type="similarity">
    <text evidence="5">Belongs to the adenylate kinase family. AK3 subfamily.</text>
</comment>
<dbReference type="GO" id="GO:0005525">
    <property type="term" value="F:GTP binding"/>
    <property type="evidence" value="ECO:0007669"/>
    <property type="project" value="UniProtKB-KW"/>
</dbReference>
<evidence type="ECO:0000256" key="4">
    <source>
        <dbReference type="ARBA" id="ARBA00023128"/>
    </source>
</evidence>
<organism evidence="8">
    <name type="scientific">Blumeria graminis f. sp. tritici 96224</name>
    <dbReference type="NCBI Taxonomy" id="1268274"/>
    <lineage>
        <taxon>Eukaryota</taxon>
        <taxon>Fungi</taxon>
        <taxon>Dikarya</taxon>
        <taxon>Ascomycota</taxon>
        <taxon>Pezizomycotina</taxon>
        <taxon>Leotiomycetes</taxon>
        <taxon>Erysiphales</taxon>
        <taxon>Erysiphaceae</taxon>
        <taxon>Blumeria</taxon>
    </lineage>
</organism>